<name>A0A3T0S267_9ACTN</name>
<comment type="subcellular location">
    <subcellularLocation>
        <location evidence="1 8">Cell membrane</location>
        <topology evidence="1 8">Multi-pass membrane protein</topology>
    </subcellularLocation>
</comment>
<dbReference type="GO" id="GO:0005886">
    <property type="term" value="C:plasma membrane"/>
    <property type="evidence" value="ECO:0007669"/>
    <property type="project" value="UniProtKB-SubCell"/>
</dbReference>
<gene>
    <name evidence="9" type="ORF">C0Z10_12685</name>
</gene>
<evidence type="ECO:0000256" key="7">
    <source>
        <dbReference type="ARBA" id="ARBA00023136"/>
    </source>
</evidence>
<comment type="similarity">
    <text evidence="2 8">Belongs to the BioY family.</text>
</comment>
<keyword evidence="6" id="KW-1133">Transmembrane helix</keyword>
<dbReference type="InterPro" id="IPR003784">
    <property type="entry name" value="BioY"/>
</dbReference>
<dbReference type="Gene3D" id="1.10.1760.20">
    <property type="match status" value="1"/>
</dbReference>
<protein>
    <recommendedName>
        <fullName evidence="8">Biotin transporter</fullName>
    </recommendedName>
</protein>
<reference evidence="10" key="1">
    <citation type="submission" date="2017-12" db="EMBL/GenBank/DDBJ databases">
        <title>Whole genome sequencing of Acidipropionibacterium jensenii strains JS279 and JS280.</title>
        <authorList>
            <person name="Deptula P."/>
            <person name="Laine P."/>
            <person name="Smolander O.-P."/>
            <person name="Paulin L."/>
            <person name="Auvinen P."/>
            <person name="Varmanen P."/>
        </authorList>
    </citation>
    <scope>NUCLEOTIDE SEQUENCE [LARGE SCALE GENOMIC DNA]</scope>
    <source>
        <strain evidence="10">JS280</strain>
    </source>
</reference>
<dbReference type="OrthoDB" id="9803495at2"/>
<evidence type="ECO:0000256" key="6">
    <source>
        <dbReference type="ARBA" id="ARBA00022989"/>
    </source>
</evidence>
<dbReference type="GO" id="GO:0015225">
    <property type="term" value="F:biotin transmembrane transporter activity"/>
    <property type="evidence" value="ECO:0007669"/>
    <property type="project" value="UniProtKB-UniRule"/>
</dbReference>
<accession>A0A3T0S267</accession>
<dbReference type="RefSeq" id="WP_084149493.1">
    <property type="nucleotide sequence ID" value="NZ_JAKDZA010000086.1"/>
</dbReference>
<dbReference type="Proteomes" id="UP000285875">
    <property type="component" value="Chromosome"/>
</dbReference>
<evidence type="ECO:0000256" key="5">
    <source>
        <dbReference type="ARBA" id="ARBA00022692"/>
    </source>
</evidence>
<keyword evidence="4 8" id="KW-1003">Cell membrane</keyword>
<keyword evidence="7 8" id="KW-0472">Membrane</keyword>
<keyword evidence="3 8" id="KW-0813">Transport</keyword>
<evidence type="ECO:0000313" key="9">
    <source>
        <dbReference type="EMBL" id="AZZ40449.1"/>
    </source>
</evidence>
<evidence type="ECO:0000256" key="8">
    <source>
        <dbReference type="PIRNR" id="PIRNR016661"/>
    </source>
</evidence>
<organism evidence="9 10">
    <name type="scientific">Acidipropionibacterium jensenii</name>
    <dbReference type="NCBI Taxonomy" id="1749"/>
    <lineage>
        <taxon>Bacteria</taxon>
        <taxon>Bacillati</taxon>
        <taxon>Actinomycetota</taxon>
        <taxon>Actinomycetes</taxon>
        <taxon>Propionibacteriales</taxon>
        <taxon>Propionibacteriaceae</taxon>
        <taxon>Acidipropionibacterium</taxon>
    </lineage>
</organism>
<evidence type="ECO:0000313" key="10">
    <source>
        <dbReference type="Proteomes" id="UP000285875"/>
    </source>
</evidence>
<evidence type="ECO:0000256" key="4">
    <source>
        <dbReference type="ARBA" id="ARBA00022475"/>
    </source>
</evidence>
<keyword evidence="5" id="KW-0812">Transmembrane</keyword>
<evidence type="ECO:0000256" key="1">
    <source>
        <dbReference type="ARBA" id="ARBA00004651"/>
    </source>
</evidence>
<dbReference type="PANTHER" id="PTHR34295">
    <property type="entry name" value="BIOTIN TRANSPORTER BIOY"/>
    <property type="match status" value="1"/>
</dbReference>
<dbReference type="PIRSF" id="PIRSF016661">
    <property type="entry name" value="BioY"/>
    <property type="match status" value="1"/>
</dbReference>
<sequence length="219" mass="22541">MGDGLVGAQTEYANENSTSNVAADAPPRRHGFQPTDLALIAVFAAFIGALAQIPPIFVVGAVPFAMQMIGVLLAPMVLGSLRAGAACTLYVVVGVLGMPIFAGQRGGPGVLLSASGGYLIAFIPASFIAGAVATAVLRRRPRKPLLIVWLYVVALVSLAVIYLGGIVGQMINVSLSLSASLAVNAPLFALDLVKAAFAVVLAIAILTAYPRLLPAVRHR</sequence>
<evidence type="ECO:0000256" key="3">
    <source>
        <dbReference type="ARBA" id="ARBA00022448"/>
    </source>
</evidence>
<evidence type="ECO:0000256" key="2">
    <source>
        <dbReference type="ARBA" id="ARBA00010692"/>
    </source>
</evidence>
<proteinExistence type="inferred from homology"/>
<dbReference type="AlphaFoldDB" id="A0A3T0S267"/>
<dbReference type="Pfam" id="PF02632">
    <property type="entry name" value="BioY"/>
    <property type="match status" value="1"/>
</dbReference>
<dbReference type="PANTHER" id="PTHR34295:SF4">
    <property type="entry name" value="BIOTIN TRANSPORTER BIOY-RELATED"/>
    <property type="match status" value="1"/>
</dbReference>
<dbReference type="EMBL" id="CP025570">
    <property type="protein sequence ID" value="AZZ40449.1"/>
    <property type="molecule type" value="Genomic_DNA"/>
</dbReference>
<dbReference type="KEGG" id="aji:C0Z10_12685"/>